<keyword evidence="1" id="KW-1133">Transmembrane helix</keyword>
<feature type="transmembrane region" description="Helical" evidence="1">
    <location>
        <begin position="180"/>
        <end position="201"/>
    </location>
</feature>
<accession>A1ZPD0</accession>
<dbReference type="InterPro" id="IPR010293">
    <property type="entry name" value="Sbt_1"/>
</dbReference>
<dbReference type="Proteomes" id="UP000004095">
    <property type="component" value="Unassembled WGS sequence"/>
</dbReference>
<dbReference type="AlphaFoldDB" id="A1ZPD0"/>
<feature type="transmembrane region" description="Helical" evidence="1">
    <location>
        <begin position="52"/>
        <end position="76"/>
    </location>
</feature>
<feature type="transmembrane region" description="Helical" evidence="1">
    <location>
        <begin position="12"/>
        <end position="32"/>
    </location>
</feature>
<feature type="transmembrane region" description="Helical" evidence="1">
    <location>
        <begin position="230"/>
        <end position="250"/>
    </location>
</feature>
<keyword evidence="1" id="KW-0812">Transmembrane</keyword>
<dbReference type="PANTHER" id="PTHR40400:SF1">
    <property type="entry name" value="SLR1512 PROTEIN"/>
    <property type="match status" value="1"/>
</dbReference>
<dbReference type="Pfam" id="PF05982">
    <property type="entry name" value="Sbt_1"/>
    <property type="match status" value="1"/>
</dbReference>
<feature type="transmembrane region" description="Helical" evidence="1">
    <location>
        <begin position="147"/>
        <end position="168"/>
    </location>
</feature>
<keyword evidence="1" id="KW-0472">Membrane</keyword>
<evidence type="ECO:0000313" key="2">
    <source>
        <dbReference type="EMBL" id="EAY27669.1"/>
    </source>
</evidence>
<feature type="transmembrane region" description="Helical" evidence="1">
    <location>
        <begin position="353"/>
        <end position="377"/>
    </location>
</feature>
<feature type="transmembrane region" description="Helical" evidence="1">
    <location>
        <begin position="110"/>
        <end position="135"/>
    </location>
</feature>
<organism evidence="2 3">
    <name type="scientific">Microscilla marina ATCC 23134</name>
    <dbReference type="NCBI Taxonomy" id="313606"/>
    <lineage>
        <taxon>Bacteria</taxon>
        <taxon>Pseudomonadati</taxon>
        <taxon>Bacteroidota</taxon>
        <taxon>Cytophagia</taxon>
        <taxon>Cytophagales</taxon>
        <taxon>Microscillaceae</taxon>
        <taxon>Microscilla</taxon>
    </lineage>
</organism>
<protein>
    <submittedName>
        <fullName evidence="2">Permease</fullName>
    </submittedName>
</protein>
<feature type="transmembrane region" description="Helical" evidence="1">
    <location>
        <begin position="323"/>
        <end position="346"/>
    </location>
</feature>
<gene>
    <name evidence="2" type="ORF">M23134_03737</name>
</gene>
<name>A1ZPD0_MICM2</name>
<dbReference type="EMBL" id="AAWS01000021">
    <property type="protein sequence ID" value="EAY27669.1"/>
    <property type="molecule type" value="Genomic_DNA"/>
</dbReference>
<evidence type="ECO:0000256" key="1">
    <source>
        <dbReference type="SAM" id="Phobius"/>
    </source>
</evidence>
<comment type="caution">
    <text evidence="2">The sequence shown here is derived from an EMBL/GenBank/DDBJ whole genome shotgun (WGS) entry which is preliminary data.</text>
</comment>
<reference evidence="2 3" key="1">
    <citation type="submission" date="2007-01" db="EMBL/GenBank/DDBJ databases">
        <authorList>
            <person name="Haygood M."/>
            <person name="Podell S."/>
            <person name="Anderson C."/>
            <person name="Hopkinson B."/>
            <person name="Roe K."/>
            <person name="Barbeau K."/>
            <person name="Gaasterland T."/>
            <person name="Ferriera S."/>
            <person name="Johnson J."/>
            <person name="Kravitz S."/>
            <person name="Beeson K."/>
            <person name="Sutton G."/>
            <person name="Rogers Y.-H."/>
            <person name="Friedman R."/>
            <person name="Frazier M."/>
            <person name="Venter J.C."/>
        </authorList>
    </citation>
    <scope>NUCLEOTIDE SEQUENCE [LARGE SCALE GENOMIC DNA]</scope>
    <source>
        <strain evidence="2 3">ATCC 23134</strain>
    </source>
</reference>
<keyword evidence="3" id="KW-1185">Reference proteome</keyword>
<proteinExistence type="predicted"/>
<sequence length="381" mass="41560">MSYPYLSLIANYLLLLTTTLFCFFFCWIQANINSTSLLINFHTYKLKKIMDIHLAIANILSPPVLFFFLGMVAVWVKSDLEIPKALSKFFSLYLLLDIGFHGGYELHHNGFSWNIVGILGTCFLMASIVPLYAFFILKRKFDTANAAAIAATFGSISAVTFITGIAFLESAKISYGGYMVAGMALMESPAIIIGVILFQVFKSKEATATLNGNNKGVYQRPKWGKILNDAFFNGSVLLLVGALIIGIITGDAGWKAFKPFDAIFKGILTFYLLDNGIVAASRLKSLKGSAGFLIGFSILLPVFNATIAIFVSNHLLFLGEGDALLFTILAASASYIAVPAAMRLAIPESNPAFTIPVSLGIVFPFNVIVGIPLYFYLIHLI</sequence>
<dbReference type="eggNOG" id="COG3329">
    <property type="taxonomic scope" value="Bacteria"/>
</dbReference>
<feature type="transmembrane region" description="Helical" evidence="1">
    <location>
        <begin position="292"/>
        <end position="311"/>
    </location>
</feature>
<dbReference type="PANTHER" id="PTHR40400">
    <property type="entry name" value="SLR1512 PROTEIN"/>
    <property type="match status" value="1"/>
</dbReference>
<evidence type="ECO:0000313" key="3">
    <source>
        <dbReference type="Proteomes" id="UP000004095"/>
    </source>
</evidence>